<gene>
    <name evidence="2" type="ORF">PMIN01_05109</name>
</gene>
<dbReference type="Proteomes" id="UP000756921">
    <property type="component" value="Unassembled WGS sequence"/>
</dbReference>
<feature type="compositionally biased region" description="Basic and acidic residues" evidence="1">
    <location>
        <begin position="133"/>
        <end position="142"/>
    </location>
</feature>
<dbReference type="OrthoDB" id="10561897at2759"/>
<comment type="caution">
    <text evidence="2">The sequence shown here is derived from an EMBL/GenBank/DDBJ whole genome shotgun (WGS) entry which is preliminary data.</text>
</comment>
<evidence type="ECO:0000256" key="1">
    <source>
        <dbReference type="SAM" id="MobiDB-lite"/>
    </source>
</evidence>
<feature type="region of interest" description="Disordered" evidence="1">
    <location>
        <begin position="133"/>
        <end position="152"/>
    </location>
</feature>
<proteinExistence type="predicted"/>
<dbReference type="AlphaFoldDB" id="A0A9P6GMY2"/>
<dbReference type="EMBL" id="WJXW01000004">
    <property type="protein sequence ID" value="KAF9737330.1"/>
    <property type="molecule type" value="Genomic_DNA"/>
</dbReference>
<feature type="compositionally biased region" description="Polar residues" evidence="1">
    <location>
        <begin position="1"/>
        <end position="18"/>
    </location>
</feature>
<accession>A0A9P6GMY2</accession>
<sequence>MTSATAPISPSTARQPTSGHDLGGPTRPNLDFSDNGWGLFLRLTPGPKEQQEPKAPHTCTYIADNAASPAMKCGCGSRAGVASAAKDEVAVKEVDGHKFLLPFTPLRLAPVVRKAADDMEGGGLVGEVEKITEKNAEKEKKHAFQAPPIAAP</sequence>
<keyword evidence="3" id="KW-1185">Reference proteome</keyword>
<feature type="region of interest" description="Disordered" evidence="1">
    <location>
        <begin position="1"/>
        <end position="33"/>
    </location>
</feature>
<evidence type="ECO:0000313" key="2">
    <source>
        <dbReference type="EMBL" id="KAF9737330.1"/>
    </source>
</evidence>
<protein>
    <submittedName>
        <fullName evidence="2">Uncharacterized protein</fullName>
    </submittedName>
</protein>
<name>A0A9P6GMY2_9PLEO</name>
<organism evidence="2 3">
    <name type="scientific">Paraphaeosphaeria minitans</name>
    <dbReference type="NCBI Taxonomy" id="565426"/>
    <lineage>
        <taxon>Eukaryota</taxon>
        <taxon>Fungi</taxon>
        <taxon>Dikarya</taxon>
        <taxon>Ascomycota</taxon>
        <taxon>Pezizomycotina</taxon>
        <taxon>Dothideomycetes</taxon>
        <taxon>Pleosporomycetidae</taxon>
        <taxon>Pleosporales</taxon>
        <taxon>Massarineae</taxon>
        <taxon>Didymosphaeriaceae</taxon>
        <taxon>Paraphaeosphaeria</taxon>
    </lineage>
</organism>
<reference evidence="2" key="1">
    <citation type="journal article" date="2020" name="Mol. Plant Microbe Interact.">
        <title>Genome Sequence of the Biocontrol Agent Coniothyrium minitans strain Conio (IMI 134523).</title>
        <authorList>
            <person name="Patel D."/>
            <person name="Shittu T.A."/>
            <person name="Baroncelli R."/>
            <person name="Muthumeenakshi S."/>
            <person name="Osborne T.H."/>
            <person name="Janganan T.K."/>
            <person name="Sreenivasaprasad S."/>
        </authorList>
    </citation>
    <scope>NUCLEOTIDE SEQUENCE</scope>
    <source>
        <strain evidence="2">Conio</strain>
    </source>
</reference>
<evidence type="ECO:0000313" key="3">
    <source>
        <dbReference type="Proteomes" id="UP000756921"/>
    </source>
</evidence>